<dbReference type="Proteomes" id="UP000688947">
    <property type="component" value="Unassembled WGS sequence"/>
</dbReference>
<protein>
    <submittedName>
        <fullName evidence="1">Uncharacterized protein</fullName>
    </submittedName>
</protein>
<evidence type="ECO:0000313" key="1">
    <source>
        <dbReference type="EMBL" id="KAG6941357.1"/>
    </source>
</evidence>
<evidence type="ECO:0000313" key="2">
    <source>
        <dbReference type="Proteomes" id="UP000688947"/>
    </source>
</evidence>
<organism evidence="1 2">
    <name type="scientific">Phytophthora cactorum</name>
    <dbReference type="NCBI Taxonomy" id="29920"/>
    <lineage>
        <taxon>Eukaryota</taxon>
        <taxon>Sar</taxon>
        <taxon>Stramenopiles</taxon>
        <taxon>Oomycota</taxon>
        <taxon>Peronosporomycetes</taxon>
        <taxon>Peronosporales</taxon>
        <taxon>Peronosporaceae</taxon>
        <taxon>Phytophthora</taxon>
    </lineage>
</organism>
<sequence length="53" mass="6092">MTLSQVDDSTLQVTYDNCTGCKDELYAQSLLMEWGHEAIRWEQLVTPSRLLAM</sequence>
<dbReference type="OrthoDB" id="157301at2759"/>
<dbReference type="EMBL" id="JAENGZ010003615">
    <property type="protein sequence ID" value="KAG6941357.1"/>
    <property type="molecule type" value="Genomic_DNA"/>
</dbReference>
<reference evidence="1" key="1">
    <citation type="submission" date="2021-01" db="EMBL/GenBank/DDBJ databases">
        <title>Phytophthora aleatoria, a newly-described species from Pinus radiata is distinct from Phytophthora cactorum isolates based on comparative genomics.</title>
        <authorList>
            <person name="Mcdougal R."/>
            <person name="Panda P."/>
            <person name="Williams N."/>
            <person name="Studholme D.J."/>
        </authorList>
    </citation>
    <scope>NUCLEOTIDE SEQUENCE</scope>
    <source>
        <strain evidence="1">NZFS 3830</strain>
    </source>
</reference>
<gene>
    <name evidence="1" type="ORF">JG687_00019704</name>
</gene>
<name>A0A8T1TLG9_9STRA</name>
<comment type="caution">
    <text evidence="1">The sequence shown here is derived from an EMBL/GenBank/DDBJ whole genome shotgun (WGS) entry which is preliminary data.</text>
</comment>
<accession>A0A8T1TLG9</accession>
<dbReference type="VEuPathDB" id="FungiDB:PC110_g22023"/>
<proteinExistence type="predicted"/>
<dbReference type="AlphaFoldDB" id="A0A8T1TLG9"/>